<name>A0A679KLJ4_9CAUD</name>
<reference evidence="1 2" key="1">
    <citation type="submission" date="2019-12" db="EMBL/GenBank/DDBJ databases">
        <authorList>
            <person name="Ansaldi M."/>
            <person name="Clavijo F."/>
        </authorList>
    </citation>
    <scope>NUCLEOTIDE SEQUENCE [LARGE SCALE GENOMIC DNA]</scope>
</reference>
<dbReference type="GeneID" id="79707328"/>
<dbReference type="RefSeq" id="YP_010742788.1">
    <property type="nucleotide sequence ID" value="NC_073092.1"/>
</dbReference>
<dbReference type="Proteomes" id="UP000464334">
    <property type="component" value="Chromosome"/>
</dbReference>
<proteinExistence type="predicted"/>
<dbReference type="KEGG" id="vg:79707328"/>
<evidence type="ECO:0000313" key="2">
    <source>
        <dbReference type="Proteomes" id="UP000464334"/>
    </source>
</evidence>
<keyword evidence="2" id="KW-1185">Reference proteome</keyword>
<evidence type="ECO:0000313" key="1">
    <source>
        <dbReference type="EMBL" id="CAA2409824.1"/>
    </source>
</evidence>
<protein>
    <submittedName>
        <fullName evidence="1">Uncharacterized protein</fullName>
    </submittedName>
</protein>
<dbReference type="EMBL" id="LR743530">
    <property type="protein sequence ID" value="CAA2409824.1"/>
    <property type="molecule type" value="Genomic_DNA"/>
</dbReference>
<accession>A0A679KLJ4</accession>
<sequence>MIAISEGRSKYSPAEAATDTRRFNDMDVFPLVTTGPEFQFIGV</sequence>
<organism evidence="1 2">
    <name type="scientific">Xanthomonas phage Suba</name>
    <dbReference type="NCBI Taxonomy" id="2674975"/>
    <lineage>
        <taxon>Viruses</taxon>
        <taxon>Duplodnaviria</taxon>
        <taxon>Heunggongvirae</taxon>
        <taxon>Uroviricota</taxon>
        <taxon>Caudoviricetes</taxon>
        <taxon>Stanbaylleyvirinae</taxon>
        <taxon>Subavirus</taxon>
        <taxon>Subavirus suba</taxon>
    </lineage>
</organism>